<accession>A0A7C5MUP8</accession>
<dbReference type="EMBL" id="DROM01000148">
    <property type="protein sequence ID" value="HHH13058.1"/>
    <property type="molecule type" value="Genomic_DNA"/>
</dbReference>
<comment type="caution">
    <text evidence="1">The sequence shown here is derived from an EMBL/GenBank/DDBJ whole genome shotgun (WGS) entry which is preliminary data.</text>
</comment>
<dbReference type="AlphaFoldDB" id="A0A7C5MUP8"/>
<dbReference type="PANTHER" id="PTHR30087:SF0">
    <property type="entry name" value="INNER MEMBRANE PROTEIN"/>
    <property type="match status" value="1"/>
</dbReference>
<dbReference type="PANTHER" id="PTHR30087">
    <property type="entry name" value="INNER MEMBRANE PROTEIN"/>
    <property type="match status" value="1"/>
</dbReference>
<name>A0A7C5MUP8_9GAMM</name>
<proteinExistence type="predicted"/>
<reference evidence="1" key="1">
    <citation type="journal article" date="2020" name="mSystems">
        <title>Genome- and Community-Level Interaction Insights into Carbon Utilization and Element Cycling Functions of Hydrothermarchaeota in Hydrothermal Sediment.</title>
        <authorList>
            <person name="Zhou Z."/>
            <person name="Liu Y."/>
            <person name="Xu W."/>
            <person name="Pan J."/>
            <person name="Luo Z.H."/>
            <person name="Li M."/>
        </authorList>
    </citation>
    <scope>NUCLEOTIDE SEQUENCE [LARGE SCALE GENOMIC DNA]</scope>
    <source>
        <strain evidence="1">HyVt-535</strain>
    </source>
</reference>
<sequence>MPSDSKPRIGVSACLLGEPVRYDGASKPHAWILGELAQRAELVPLCPETGAGLPVPRPPVQLVRLDGAIRARGVEDPEWDVTDRLLAWNRKAEPLLASLDALILKSRSPSCGLGSVPLFSPGGEERDRVSGLFAAFVQRAYPALTVVEESGLEDEAARAAFLRRLGLR</sequence>
<dbReference type="Proteomes" id="UP000886100">
    <property type="component" value="Unassembled WGS sequence"/>
</dbReference>
<evidence type="ECO:0000313" key="1">
    <source>
        <dbReference type="EMBL" id="HHH13058.1"/>
    </source>
</evidence>
<dbReference type="Pfam" id="PF04463">
    <property type="entry name" value="2-thiour_desulf"/>
    <property type="match status" value="1"/>
</dbReference>
<protein>
    <submittedName>
        <fullName evidence="1">DUF523 domain-containing protein</fullName>
    </submittedName>
</protein>
<gene>
    <name evidence="1" type="ORF">ENJ98_02370</name>
</gene>
<dbReference type="InterPro" id="IPR007553">
    <property type="entry name" value="2-thiour_desulf"/>
</dbReference>
<organism evidence="1">
    <name type="scientific">Thiolapillus brandeum</name>
    <dbReference type="NCBI Taxonomy" id="1076588"/>
    <lineage>
        <taxon>Bacteria</taxon>
        <taxon>Pseudomonadati</taxon>
        <taxon>Pseudomonadota</taxon>
        <taxon>Gammaproteobacteria</taxon>
        <taxon>Chromatiales</taxon>
        <taxon>Sedimenticolaceae</taxon>
        <taxon>Thiolapillus</taxon>
    </lineage>
</organism>